<evidence type="ECO:0000256" key="1">
    <source>
        <dbReference type="ARBA" id="ARBA00004772"/>
    </source>
</evidence>
<evidence type="ECO:0000256" key="5">
    <source>
        <dbReference type="ARBA" id="ARBA00023244"/>
    </source>
</evidence>
<comment type="catalytic activity">
    <reaction evidence="8 9">
        <text>hydroxymethylbilane = uroporphyrinogen III + H2O</text>
        <dbReference type="Rhea" id="RHEA:18965"/>
        <dbReference type="ChEBI" id="CHEBI:15377"/>
        <dbReference type="ChEBI" id="CHEBI:57308"/>
        <dbReference type="ChEBI" id="CHEBI:57845"/>
        <dbReference type="EC" id="4.2.1.75"/>
    </reaction>
</comment>
<dbReference type="Gene3D" id="3.40.50.10090">
    <property type="match status" value="2"/>
</dbReference>
<dbReference type="CDD" id="cd06578">
    <property type="entry name" value="HemD"/>
    <property type="match status" value="1"/>
</dbReference>
<dbReference type="OrthoDB" id="9815856at2"/>
<name>A0A1R1RKG5_9BACI</name>
<dbReference type="Proteomes" id="UP000187367">
    <property type="component" value="Unassembled WGS sequence"/>
</dbReference>
<sequence>MKHELPLQGKKVLVTRNKSQAQSFGRRVEGLGGEAVLTSLITFRPALSSEQAPLFQAALDEADWLVFTSVNGAKFFFAYLEGHGMTLPAASKVKVAAVGEKTARYLRDRDLPVDLMPDVYVAEQLAEALKQKVSRDDKVAVLKGNLSRDVIQKTLSPLGIDISEWTLYETVPDQRGIHELKEAAARKSFDFVTFTSSSTVHTFMDILKAESKIWAEKGHTVFVSIGPLTKKALSEYGISSYMPSVYTIDGMLETMCRISRKGE</sequence>
<evidence type="ECO:0000256" key="7">
    <source>
        <dbReference type="ARBA" id="ARBA00040167"/>
    </source>
</evidence>
<comment type="caution">
    <text evidence="11">The sequence shown here is derived from an EMBL/GenBank/DDBJ whole genome shotgun (WGS) entry which is preliminary data.</text>
</comment>
<comment type="similarity">
    <text evidence="2 9">Belongs to the uroporphyrinogen-III synthase family.</text>
</comment>
<dbReference type="SUPFAM" id="SSF69618">
    <property type="entry name" value="HemD-like"/>
    <property type="match status" value="1"/>
</dbReference>
<evidence type="ECO:0000256" key="8">
    <source>
        <dbReference type="ARBA" id="ARBA00048617"/>
    </source>
</evidence>
<dbReference type="AlphaFoldDB" id="A0A1R1RKG5"/>
<comment type="pathway">
    <text evidence="1 9">Porphyrin-containing compound metabolism; protoporphyrin-IX biosynthesis; coproporphyrinogen-III from 5-aminolevulinate: step 3/4.</text>
</comment>
<evidence type="ECO:0000256" key="9">
    <source>
        <dbReference type="RuleBase" id="RU366031"/>
    </source>
</evidence>
<dbReference type="GO" id="GO:0006780">
    <property type="term" value="P:uroporphyrinogen III biosynthetic process"/>
    <property type="evidence" value="ECO:0007669"/>
    <property type="project" value="UniProtKB-UniRule"/>
</dbReference>
<comment type="function">
    <text evidence="6 9">Catalyzes cyclization of the linear tetrapyrrole, hydroxymethylbilane, to the macrocyclic uroporphyrinogen III.</text>
</comment>
<reference evidence="11 12" key="1">
    <citation type="submission" date="2017-01" db="EMBL/GenBank/DDBJ databases">
        <title>Bacillus phylogenomics.</title>
        <authorList>
            <person name="Dunlap C."/>
        </authorList>
    </citation>
    <scope>NUCLEOTIDE SEQUENCE [LARGE SCALE GENOMIC DNA]</scope>
    <source>
        <strain evidence="11 12">NRRL B-41282</strain>
    </source>
</reference>
<dbReference type="PANTHER" id="PTHR38042">
    <property type="entry name" value="UROPORPHYRINOGEN-III SYNTHASE, CHLOROPLASTIC"/>
    <property type="match status" value="1"/>
</dbReference>
<accession>A0A1R1RKG5</accession>
<evidence type="ECO:0000256" key="3">
    <source>
        <dbReference type="ARBA" id="ARBA00013109"/>
    </source>
</evidence>
<dbReference type="PANTHER" id="PTHR38042:SF1">
    <property type="entry name" value="UROPORPHYRINOGEN-III SYNTHASE, CHLOROPLASTIC"/>
    <property type="match status" value="1"/>
</dbReference>
<evidence type="ECO:0000259" key="10">
    <source>
        <dbReference type="Pfam" id="PF02602"/>
    </source>
</evidence>
<organism evidence="11 12">
    <name type="scientific">Bacillus swezeyi</name>
    <dbReference type="NCBI Taxonomy" id="1925020"/>
    <lineage>
        <taxon>Bacteria</taxon>
        <taxon>Bacillati</taxon>
        <taxon>Bacillota</taxon>
        <taxon>Bacilli</taxon>
        <taxon>Bacillales</taxon>
        <taxon>Bacillaceae</taxon>
        <taxon>Bacillus</taxon>
    </lineage>
</organism>
<accession>A0A1R1QJ94</accession>
<dbReference type="UniPathway" id="UPA00251">
    <property type="reaction ID" value="UER00320"/>
</dbReference>
<dbReference type="InterPro" id="IPR036108">
    <property type="entry name" value="4pyrrol_syn_uPrphyn_synt_sf"/>
</dbReference>
<dbReference type="InterPro" id="IPR039793">
    <property type="entry name" value="UROS/Hem4"/>
</dbReference>
<dbReference type="Pfam" id="PF02602">
    <property type="entry name" value="HEM4"/>
    <property type="match status" value="1"/>
</dbReference>
<evidence type="ECO:0000313" key="12">
    <source>
        <dbReference type="Proteomes" id="UP000187367"/>
    </source>
</evidence>
<proteinExistence type="inferred from homology"/>
<dbReference type="GO" id="GO:0004852">
    <property type="term" value="F:uroporphyrinogen-III synthase activity"/>
    <property type="evidence" value="ECO:0007669"/>
    <property type="project" value="UniProtKB-UniRule"/>
</dbReference>
<evidence type="ECO:0000256" key="2">
    <source>
        <dbReference type="ARBA" id="ARBA00008133"/>
    </source>
</evidence>
<dbReference type="InterPro" id="IPR003754">
    <property type="entry name" value="4pyrrol_synth_uPrphyn_synth"/>
</dbReference>
<keyword evidence="12" id="KW-1185">Reference proteome</keyword>
<evidence type="ECO:0000313" key="11">
    <source>
        <dbReference type="EMBL" id="OMI04753.1"/>
    </source>
</evidence>
<keyword evidence="5 9" id="KW-0627">Porphyrin biosynthesis</keyword>
<evidence type="ECO:0000256" key="6">
    <source>
        <dbReference type="ARBA" id="ARBA00037589"/>
    </source>
</evidence>
<dbReference type="EMBL" id="MTJL01000024">
    <property type="protein sequence ID" value="OMI04753.1"/>
    <property type="molecule type" value="Genomic_DNA"/>
</dbReference>
<dbReference type="EC" id="4.2.1.75" evidence="3 9"/>
<dbReference type="RefSeq" id="WP_076763030.1">
    <property type="nucleotide sequence ID" value="NZ_JARMMK010000004.1"/>
</dbReference>
<gene>
    <name evidence="11" type="ORF">BW143_12875</name>
</gene>
<protein>
    <recommendedName>
        <fullName evidence="7 9">Uroporphyrinogen-III synthase</fullName>
        <ecNumber evidence="3 9">4.2.1.75</ecNumber>
    </recommendedName>
</protein>
<keyword evidence="4 9" id="KW-0456">Lyase</keyword>
<dbReference type="GO" id="GO:0006782">
    <property type="term" value="P:protoporphyrinogen IX biosynthetic process"/>
    <property type="evidence" value="ECO:0007669"/>
    <property type="project" value="UniProtKB-UniRule"/>
</dbReference>
<feature type="domain" description="Tetrapyrrole biosynthesis uroporphyrinogen III synthase" evidence="10">
    <location>
        <begin position="26"/>
        <end position="253"/>
    </location>
</feature>
<evidence type="ECO:0000256" key="4">
    <source>
        <dbReference type="ARBA" id="ARBA00023239"/>
    </source>
</evidence>